<keyword evidence="3" id="KW-1185">Reference proteome</keyword>
<evidence type="ECO:0000256" key="1">
    <source>
        <dbReference type="SAM" id="MobiDB-lite"/>
    </source>
</evidence>
<dbReference type="AlphaFoldDB" id="A0A8J4S2D5"/>
<evidence type="ECO:0000313" key="3">
    <source>
        <dbReference type="Proteomes" id="UP000737018"/>
    </source>
</evidence>
<gene>
    <name evidence="2" type="ORF">CMV_001580</name>
</gene>
<name>A0A8J4S2D5_9ROSI</name>
<organism evidence="2 3">
    <name type="scientific">Castanea mollissima</name>
    <name type="common">Chinese chestnut</name>
    <dbReference type="NCBI Taxonomy" id="60419"/>
    <lineage>
        <taxon>Eukaryota</taxon>
        <taxon>Viridiplantae</taxon>
        <taxon>Streptophyta</taxon>
        <taxon>Embryophyta</taxon>
        <taxon>Tracheophyta</taxon>
        <taxon>Spermatophyta</taxon>
        <taxon>Magnoliopsida</taxon>
        <taxon>eudicotyledons</taxon>
        <taxon>Gunneridae</taxon>
        <taxon>Pentapetalae</taxon>
        <taxon>rosids</taxon>
        <taxon>fabids</taxon>
        <taxon>Fagales</taxon>
        <taxon>Fagaceae</taxon>
        <taxon>Castanea</taxon>
    </lineage>
</organism>
<reference evidence="2" key="1">
    <citation type="submission" date="2020-03" db="EMBL/GenBank/DDBJ databases">
        <title>Castanea mollissima Vanexum genome sequencing.</title>
        <authorList>
            <person name="Staton M."/>
        </authorList>
    </citation>
    <scope>NUCLEOTIDE SEQUENCE</scope>
    <source>
        <tissue evidence="2">Leaf</tissue>
    </source>
</reference>
<accession>A0A8J4S2D5</accession>
<protein>
    <submittedName>
        <fullName evidence="2">Uncharacterized protein</fullName>
    </submittedName>
</protein>
<dbReference type="OrthoDB" id="769005at2759"/>
<evidence type="ECO:0000313" key="2">
    <source>
        <dbReference type="EMBL" id="KAF3975143.1"/>
    </source>
</evidence>
<dbReference type="EMBL" id="JRKL02000103">
    <property type="protein sequence ID" value="KAF3975143.1"/>
    <property type="molecule type" value="Genomic_DNA"/>
</dbReference>
<feature type="region of interest" description="Disordered" evidence="1">
    <location>
        <begin position="88"/>
        <end position="113"/>
    </location>
</feature>
<sequence length="113" mass="12813">MTPKPVNQQNPSSSSSSEFVTVFTEISHFNPKPLLQGQAFSTTIEIFLFRDPIIDLDPHRHHYLRSPLIHADPKPKINTQLRYTDPKSKINTQIQISNPRPNQPKSTPSSVTP</sequence>
<dbReference type="Proteomes" id="UP000737018">
    <property type="component" value="Unassembled WGS sequence"/>
</dbReference>
<feature type="compositionally biased region" description="Polar residues" evidence="1">
    <location>
        <begin position="89"/>
        <end position="113"/>
    </location>
</feature>
<comment type="caution">
    <text evidence="2">The sequence shown here is derived from an EMBL/GenBank/DDBJ whole genome shotgun (WGS) entry which is preliminary data.</text>
</comment>
<proteinExistence type="predicted"/>